<organism evidence="1 2">
    <name type="scientific">uncultured phage cr18_1</name>
    <dbReference type="NCBI Taxonomy" id="2986407"/>
    <lineage>
        <taxon>Viruses</taxon>
        <taxon>Duplodnaviria</taxon>
        <taxon>Heunggongvirae</taxon>
        <taxon>Uroviricota</taxon>
        <taxon>Caudoviricetes</taxon>
        <taxon>Crassvirales</taxon>
        <taxon>Steigviridae</taxon>
        <taxon>Asinivirinae</taxon>
        <taxon>Lebriduvirus</taxon>
        <taxon>Lebriduvirus gastrointestinalis</taxon>
    </lineage>
</organism>
<dbReference type="GO" id="GO:0050660">
    <property type="term" value="F:flavin adenine dinucleotide binding"/>
    <property type="evidence" value="ECO:0007669"/>
    <property type="project" value="InterPro"/>
</dbReference>
<dbReference type="GO" id="GO:0006231">
    <property type="term" value="P:dTMP biosynthetic process"/>
    <property type="evidence" value="ECO:0007669"/>
    <property type="project" value="InterPro"/>
</dbReference>
<dbReference type="SUPFAM" id="SSF69796">
    <property type="entry name" value="Thymidylate synthase-complementing protein Thy1"/>
    <property type="match status" value="1"/>
</dbReference>
<dbReference type="GO" id="GO:0004799">
    <property type="term" value="F:thymidylate synthase activity"/>
    <property type="evidence" value="ECO:0007669"/>
    <property type="project" value="TreeGrafter"/>
</dbReference>
<dbReference type="InterPro" id="IPR036098">
    <property type="entry name" value="Thymidylate_synthase_ThyX_sf"/>
</dbReference>
<dbReference type="Proteomes" id="UP000827799">
    <property type="component" value="Segment"/>
</dbReference>
<evidence type="ECO:0000313" key="1">
    <source>
        <dbReference type="EMBL" id="QWM90105.1"/>
    </source>
</evidence>
<dbReference type="GO" id="GO:0070402">
    <property type="term" value="F:NADPH binding"/>
    <property type="evidence" value="ECO:0007669"/>
    <property type="project" value="TreeGrafter"/>
</dbReference>
<protein>
    <submittedName>
        <fullName evidence="1">Thymidylate synthase, flavin-dependent</fullName>
    </submittedName>
</protein>
<dbReference type="EMBL" id="MZ130485">
    <property type="protein sequence ID" value="QWM90105.1"/>
    <property type="molecule type" value="Genomic_DNA"/>
</dbReference>
<dbReference type="Gene3D" id="6.10.140.450">
    <property type="match status" value="1"/>
</dbReference>
<name>A0AAE7RWQ0_9CAUD</name>
<reference evidence="1 2" key="1">
    <citation type="submission" date="2021-04" db="EMBL/GenBank/DDBJ databases">
        <authorList>
            <person name="Shkoporov A.N."/>
            <person name="Stockdale S.R."/>
            <person name="Guerin E."/>
            <person name="Ross R.P."/>
            <person name="Hill C."/>
        </authorList>
    </citation>
    <scope>NUCLEOTIDE SEQUENCE [LARGE SCALE GENOMIC DNA]</scope>
    <source>
        <strain evidence="2">cr18_1</strain>
    </source>
</reference>
<dbReference type="Pfam" id="PF02511">
    <property type="entry name" value="Thy1"/>
    <property type="match status" value="1"/>
</dbReference>
<proteinExistence type="predicted"/>
<accession>A0AAE7RWQ0</accession>
<dbReference type="PANTHER" id="PTHR34934:SF1">
    <property type="entry name" value="FLAVIN-DEPENDENT THYMIDYLATE SYNTHASE"/>
    <property type="match status" value="1"/>
</dbReference>
<keyword evidence="2" id="KW-1185">Reference proteome</keyword>
<dbReference type="InterPro" id="IPR003669">
    <property type="entry name" value="Thymidylate_synthase_ThyX"/>
</dbReference>
<sequence>MRLIKPSFEIWEQEPGLEGVYKQIERAGRVCYKSEDKIAEGTAKAFVDRMIASGHGAMLEHGTVYLEIPDYGVSRLKFEKYMRNPYSTSISSDVDSSYITTNLRVLVENGWLNDLEYQCEPTEYHEKRITVKFVCDRGVSHEFVRHRVFSFAQESTRFCNYSKGKFGYQLTCIIPSWLGLEEDSYSLEDVEEKYDKCLIIDRCKNAEEASFVRALCHAEREYFDLLELNWKAQQARDVLPNSLKTELVMTGTIKQWEGFFKLRDAGSAHPQAYELAHPLHEEFIKRGYVTV</sequence>
<gene>
    <name evidence="1" type="primary">gp_22770</name>
</gene>
<dbReference type="GeneID" id="75691974"/>
<dbReference type="RefSeq" id="YP_010359677.1">
    <property type="nucleotide sequence ID" value="NC_062775.1"/>
</dbReference>
<dbReference type="PANTHER" id="PTHR34934">
    <property type="entry name" value="FLAVIN-DEPENDENT THYMIDYLATE SYNTHASE"/>
    <property type="match status" value="1"/>
</dbReference>
<dbReference type="KEGG" id="vg:75691974"/>
<dbReference type="CDD" id="cd20175">
    <property type="entry name" value="ThyX"/>
    <property type="match status" value="1"/>
</dbReference>
<dbReference type="Gene3D" id="3.30.1360.170">
    <property type="match status" value="1"/>
</dbReference>
<evidence type="ECO:0000313" key="2">
    <source>
        <dbReference type="Proteomes" id="UP000827799"/>
    </source>
</evidence>
<dbReference type="PROSITE" id="PS51331">
    <property type="entry name" value="THYX"/>
    <property type="match status" value="1"/>
</dbReference>
<dbReference type="GO" id="GO:0050797">
    <property type="term" value="F:thymidylate synthase (FAD) activity"/>
    <property type="evidence" value="ECO:0007669"/>
    <property type="project" value="InterPro"/>
</dbReference>